<name>A0AAE3G502_9GAMM</name>
<feature type="chain" id="PRO_5042226624" description="DUF4124 domain-containing protein" evidence="1">
    <location>
        <begin position="20"/>
        <end position="116"/>
    </location>
</feature>
<organism evidence="3 4">
    <name type="scientific">Natronocella acetinitrilica</name>
    <dbReference type="NCBI Taxonomy" id="414046"/>
    <lineage>
        <taxon>Bacteria</taxon>
        <taxon>Pseudomonadati</taxon>
        <taxon>Pseudomonadota</taxon>
        <taxon>Gammaproteobacteria</taxon>
        <taxon>Chromatiales</taxon>
        <taxon>Ectothiorhodospiraceae</taxon>
        <taxon>Natronocella</taxon>
    </lineage>
</organism>
<dbReference type="Proteomes" id="UP001205843">
    <property type="component" value="Unassembled WGS sequence"/>
</dbReference>
<evidence type="ECO:0000259" key="2">
    <source>
        <dbReference type="Pfam" id="PF13511"/>
    </source>
</evidence>
<dbReference type="InterPro" id="IPR025392">
    <property type="entry name" value="DUF4124"/>
</dbReference>
<proteinExistence type="predicted"/>
<evidence type="ECO:0000313" key="4">
    <source>
        <dbReference type="Proteomes" id="UP001205843"/>
    </source>
</evidence>
<comment type="caution">
    <text evidence="3">The sequence shown here is derived from an EMBL/GenBank/DDBJ whole genome shotgun (WGS) entry which is preliminary data.</text>
</comment>
<dbReference type="Pfam" id="PF13511">
    <property type="entry name" value="DUF4124"/>
    <property type="match status" value="1"/>
</dbReference>
<dbReference type="RefSeq" id="WP_253480369.1">
    <property type="nucleotide sequence ID" value="NZ_JALJXV010000007.1"/>
</dbReference>
<keyword evidence="1" id="KW-0732">Signal</keyword>
<feature type="signal peptide" evidence="1">
    <location>
        <begin position="1"/>
        <end position="19"/>
    </location>
</feature>
<sequence length="116" mass="13286">MIRLSTLVIVFLLAAPLEATTVYRWTDAQGRVHFSDERPPAGVDSERIRMQGREVRRQAAPGNSDRVRRIRCRDFQGALVQLKEVEDVATDDARWLAAKDLARDRIEHWCNGAENQ</sequence>
<protein>
    <recommendedName>
        <fullName evidence="2">DUF4124 domain-containing protein</fullName>
    </recommendedName>
</protein>
<reference evidence="3" key="1">
    <citation type="submission" date="2022-03" db="EMBL/GenBank/DDBJ databases">
        <title>Genomic Encyclopedia of Type Strains, Phase III (KMG-III): the genomes of soil and plant-associated and newly described type strains.</title>
        <authorList>
            <person name="Whitman W."/>
        </authorList>
    </citation>
    <scope>NUCLEOTIDE SEQUENCE</scope>
    <source>
        <strain evidence="3">ANL 6-2</strain>
    </source>
</reference>
<accession>A0AAE3G502</accession>
<feature type="domain" description="DUF4124" evidence="2">
    <location>
        <begin position="11"/>
        <end position="61"/>
    </location>
</feature>
<dbReference type="AlphaFoldDB" id="A0AAE3G502"/>
<keyword evidence="4" id="KW-1185">Reference proteome</keyword>
<dbReference type="EMBL" id="JALJXV010000007">
    <property type="protein sequence ID" value="MCP1675970.1"/>
    <property type="molecule type" value="Genomic_DNA"/>
</dbReference>
<evidence type="ECO:0000256" key="1">
    <source>
        <dbReference type="SAM" id="SignalP"/>
    </source>
</evidence>
<gene>
    <name evidence="3" type="ORF">J2T57_003125</name>
</gene>
<evidence type="ECO:0000313" key="3">
    <source>
        <dbReference type="EMBL" id="MCP1675970.1"/>
    </source>
</evidence>